<dbReference type="GO" id="GO:0005085">
    <property type="term" value="F:guanyl-nucleotide exchange factor activity"/>
    <property type="evidence" value="ECO:0007669"/>
    <property type="project" value="TreeGrafter"/>
</dbReference>
<evidence type="ECO:0000256" key="6">
    <source>
        <dbReference type="ARBA" id="ARBA00044196"/>
    </source>
</evidence>
<dbReference type="Pfam" id="PF25084">
    <property type="entry name" value="LbH_EIF2B"/>
    <property type="match status" value="1"/>
</dbReference>
<dbReference type="InterPro" id="IPR029044">
    <property type="entry name" value="Nucleotide-diphossugar_trans"/>
</dbReference>
<dbReference type="AlphaFoldDB" id="A0A7S0KTS2"/>
<organism evidence="12">
    <name type="scientific">Micromonas pusilla</name>
    <name type="common">Picoplanktonic green alga</name>
    <name type="synonym">Chromulina pusilla</name>
    <dbReference type="NCBI Taxonomy" id="38833"/>
    <lineage>
        <taxon>Eukaryota</taxon>
        <taxon>Viridiplantae</taxon>
        <taxon>Chlorophyta</taxon>
        <taxon>Mamiellophyceae</taxon>
        <taxon>Mamiellales</taxon>
        <taxon>Mamiellaceae</taxon>
        <taxon>Micromonas</taxon>
    </lineage>
</organism>
<dbReference type="Pfam" id="PF00483">
    <property type="entry name" value="NTP_transferase"/>
    <property type="match status" value="1"/>
</dbReference>
<dbReference type="Gene3D" id="2.160.10.10">
    <property type="entry name" value="Hexapeptide repeat proteins"/>
    <property type="match status" value="1"/>
</dbReference>
<evidence type="ECO:0000256" key="4">
    <source>
        <dbReference type="ARBA" id="ARBA00022540"/>
    </source>
</evidence>
<evidence type="ECO:0000256" key="8">
    <source>
        <dbReference type="ARBA" id="ARBA00045373"/>
    </source>
</evidence>
<dbReference type="GO" id="GO:0005851">
    <property type="term" value="C:eukaryotic translation initiation factor 2B complex"/>
    <property type="evidence" value="ECO:0007669"/>
    <property type="project" value="TreeGrafter"/>
</dbReference>
<dbReference type="InterPro" id="IPR005835">
    <property type="entry name" value="NTP_transferase_dom"/>
</dbReference>
<reference evidence="12" key="1">
    <citation type="submission" date="2021-01" db="EMBL/GenBank/DDBJ databases">
        <authorList>
            <person name="Corre E."/>
            <person name="Pelletier E."/>
            <person name="Niang G."/>
            <person name="Scheremetjew M."/>
            <person name="Finn R."/>
            <person name="Kale V."/>
            <person name="Holt S."/>
            <person name="Cochrane G."/>
            <person name="Meng A."/>
            <person name="Brown T."/>
            <person name="Cohen L."/>
        </authorList>
    </citation>
    <scope>NUCLEOTIDE SEQUENCE</scope>
    <source>
        <strain evidence="12">CCMP494</strain>
    </source>
</reference>
<dbReference type="CDD" id="cd04652">
    <property type="entry name" value="LbH_eIF2B_gamma_C"/>
    <property type="match status" value="1"/>
</dbReference>
<evidence type="ECO:0000259" key="11">
    <source>
        <dbReference type="Pfam" id="PF25084"/>
    </source>
</evidence>
<accession>A0A7S0KTS2</accession>
<sequence length="459" mass="48564">MSVQGVVLACGGERRFGDLVTQDRPRHMLDLGFNPIVWHALQTLEHGGVKDVRLVARGDHAASRFEAWLREGYDGGCDVQVVAAADDADTADALRAAMPTVSPDAHVLAVVSGDLVTDVRLSDVLATHVRGGAVATCLLAKRRAWNGVDMKVGRPPKGAHYVGLANDRLLLMADEEDVDKVLKLRRPMLRRERDLVVHTDLLDAQLYVLDRPTVRALLDAKPHMTSLQLDVVPALVRRQFRGVGVGGSAEPSKTSETSGDAGLMEAVFGVATTTGGNEGETHRPPNLSVTTDQTPLGGPCCAHLAPDDAYCARVDTTVPALLEVSREVASSQPGDAAHLNGRKMSKYENFVDPSVSIGTKSTIGPGCIVGVGTSFGEKCSVKRSVVGAGCSVGDGVKLVNCVVMNRATIEDGATVQGSVVGPRAVIGAGASLRECLVEAEFEVEEGDDVRSETLQNKSR</sequence>
<evidence type="ECO:0000256" key="3">
    <source>
        <dbReference type="ARBA" id="ARBA00022490"/>
    </source>
</evidence>
<dbReference type="Gene3D" id="3.90.550.10">
    <property type="entry name" value="Spore Coat Polysaccharide Biosynthesis Protein SpsA, Chain A"/>
    <property type="match status" value="1"/>
</dbReference>
<feature type="domain" description="Nucleotidyl transferase" evidence="10">
    <location>
        <begin position="5"/>
        <end position="141"/>
    </location>
</feature>
<evidence type="ECO:0000256" key="9">
    <source>
        <dbReference type="ARBA" id="ARBA00046432"/>
    </source>
</evidence>
<evidence type="ECO:0000259" key="10">
    <source>
        <dbReference type="Pfam" id="PF00483"/>
    </source>
</evidence>
<evidence type="ECO:0000256" key="5">
    <source>
        <dbReference type="ARBA" id="ARBA00022917"/>
    </source>
</evidence>
<dbReference type="GO" id="GO:0002183">
    <property type="term" value="P:cytoplasmic translational initiation"/>
    <property type="evidence" value="ECO:0007669"/>
    <property type="project" value="TreeGrafter"/>
</dbReference>
<gene>
    <name evidence="12" type="ORF">MSP1404_LOCUS8570</name>
</gene>
<dbReference type="GO" id="GO:0003743">
    <property type="term" value="F:translation initiation factor activity"/>
    <property type="evidence" value="ECO:0007669"/>
    <property type="project" value="UniProtKB-KW"/>
</dbReference>
<evidence type="ECO:0000256" key="2">
    <source>
        <dbReference type="ARBA" id="ARBA00007878"/>
    </source>
</evidence>
<evidence type="ECO:0000256" key="7">
    <source>
        <dbReference type="ARBA" id="ARBA00044229"/>
    </source>
</evidence>
<comment type="similarity">
    <text evidence="2">Belongs to the eIF-2B gamma/epsilon subunits family.</text>
</comment>
<feature type="domain" description="EIF2B subunit epsilon/gamma LbH" evidence="11">
    <location>
        <begin position="350"/>
        <end position="445"/>
    </location>
</feature>
<keyword evidence="3" id="KW-0963">Cytoplasm</keyword>
<dbReference type="PANTHER" id="PTHR45989:SF1">
    <property type="entry name" value="TRANSLATION INITIATION FACTOR EIF-2B SUBUNIT GAMMA"/>
    <property type="match status" value="1"/>
</dbReference>
<dbReference type="SUPFAM" id="SSF53448">
    <property type="entry name" value="Nucleotide-diphospho-sugar transferases"/>
    <property type="match status" value="1"/>
</dbReference>
<name>A0A7S0KTS2_MICPS</name>
<keyword evidence="4" id="KW-0396">Initiation factor</keyword>
<evidence type="ECO:0000313" key="12">
    <source>
        <dbReference type="EMBL" id="CAD8591166.1"/>
    </source>
</evidence>
<keyword evidence="5" id="KW-0648">Protein biosynthesis</keyword>
<evidence type="ECO:0000256" key="1">
    <source>
        <dbReference type="ARBA" id="ARBA00004514"/>
    </source>
</evidence>
<protein>
    <recommendedName>
        <fullName evidence="6">Translation initiation factor eIF2B subunit gamma</fullName>
    </recommendedName>
    <alternativeName>
        <fullName evidence="7">eIF2B GDP-GTP exchange factor subunit gamma</fullName>
    </alternativeName>
</protein>
<dbReference type="InterPro" id="IPR051960">
    <property type="entry name" value="eIF2B_gamma"/>
</dbReference>
<comment type="subunit">
    <text evidence="9">Component of the translation initiation factor 2B (eIF2B) complex which is a heterodecamer of two sets of five different subunits: alpha, beta, gamma, delta and epsilon. Subunits alpha, beta and delta comprise a regulatory subcomplex and subunits epsilon and gamma comprise a catalytic subcomplex. Within the complex, the hexameric regulatory complex resides at the center, with the two heterodimeric catalytic subcomplexes bound on opposite sides.</text>
</comment>
<dbReference type="InterPro" id="IPR056764">
    <property type="entry name" value="LbH_EIF2B3/5"/>
</dbReference>
<proteinExistence type="inferred from homology"/>
<comment type="function">
    <text evidence="8">Acts as a component of the translation initiation factor 2B (eIF2B) complex, which catalyzes the exchange of GDP for GTP on the eukaryotic initiation factor 2 (eIF2) complex gamma subunit. Its guanine nucleotide exchange factor activity is repressed when bound to eIF2 complex phosphorylated on the alpha subunit, thereby limiting the amount of methionyl-initiator methionine tRNA available to the ribosome and consequently global translation is repressed.</text>
</comment>
<comment type="subcellular location">
    <subcellularLocation>
        <location evidence="1">Cytoplasm</location>
        <location evidence="1">Cytosol</location>
    </subcellularLocation>
</comment>
<dbReference type="PANTHER" id="PTHR45989">
    <property type="entry name" value="TRANSLATION INITIATION FACTOR EIF-2B SUBUNIT GAMMA"/>
    <property type="match status" value="1"/>
</dbReference>
<dbReference type="EMBL" id="HBEV01011091">
    <property type="protein sequence ID" value="CAD8591166.1"/>
    <property type="molecule type" value="Transcribed_RNA"/>
</dbReference>
<dbReference type="GO" id="GO:0005829">
    <property type="term" value="C:cytosol"/>
    <property type="evidence" value="ECO:0007669"/>
    <property type="project" value="UniProtKB-SubCell"/>
</dbReference>